<proteinExistence type="predicted"/>
<feature type="compositionally biased region" description="Polar residues" evidence="1">
    <location>
        <begin position="66"/>
        <end position="78"/>
    </location>
</feature>
<dbReference type="Proteomes" id="UP001322481">
    <property type="component" value="Chromosome"/>
</dbReference>
<feature type="compositionally biased region" description="Basic and acidic residues" evidence="1">
    <location>
        <begin position="79"/>
        <end position="88"/>
    </location>
</feature>
<evidence type="ECO:0000313" key="3">
    <source>
        <dbReference type="Proteomes" id="UP001322481"/>
    </source>
</evidence>
<evidence type="ECO:0000313" key="2">
    <source>
        <dbReference type="EMBL" id="WQB99198.1"/>
    </source>
</evidence>
<feature type="region of interest" description="Disordered" evidence="1">
    <location>
        <begin position="62"/>
        <end position="88"/>
    </location>
</feature>
<reference evidence="2 3" key="1">
    <citation type="submission" date="2023-11" db="EMBL/GenBank/DDBJ databases">
        <authorList>
            <person name="Panchal A.K."/>
            <person name="Meaney J.S."/>
            <person name="Karas B.J."/>
            <person name="diCenzo G.C."/>
        </authorList>
    </citation>
    <scope>NUCLEOTIDE SEQUENCE [LARGE SCALE GENOMIC DNA]</scope>
    <source>
        <strain evidence="2 3">NZP2235</strain>
    </source>
</reference>
<gene>
    <name evidence="2" type="ORF">U0R22_003372</name>
</gene>
<dbReference type="RefSeq" id="WP_322414084.1">
    <property type="nucleotide sequence ID" value="NZ_CP139858.1"/>
</dbReference>
<organism evidence="2 3">
    <name type="scientific">Mesorhizobium huakuii</name>
    <dbReference type="NCBI Taxonomy" id="28104"/>
    <lineage>
        <taxon>Bacteria</taxon>
        <taxon>Pseudomonadati</taxon>
        <taxon>Pseudomonadota</taxon>
        <taxon>Alphaproteobacteria</taxon>
        <taxon>Hyphomicrobiales</taxon>
        <taxon>Phyllobacteriaceae</taxon>
        <taxon>Mesorhizobium</taxon>
    </lineage>
</organism>
<keyword evidence="3" id="KW-1185">Reference proteome</keyword>
<sequence length="95" mass="10476">MAPSEHEKKTISIPVPTADSWSISAFYARSSTMKNLGINRWIPKAARQSLCSRASEDSALVGLENRSATSPRPSATKNQNHEGDEQWHARICVPL</sequence>
<name>A0ABZ0VQF0_9HYPH</name>
<accession>A0ABZ0VQF0</accession>
<evidence type="ECO:0000256" key="1">
    <source>
        <dbReference type="SAM" id="MobiDB-lite"/>
    </source>
</evidence>
<protein>
    <submittedName>
        <fullName evidence="2">Uncharacterized protein</fullName>
    </submittedName>
</protein>
<dbReference type="EMBL" id="CP139858">
    <property type="protein sequence ID" value="WQB99198.1"/>
    <property type="molecule type" value="Genomic_DNA"/>
</dbReference>